<keyword evidence="2" id="KW-1185">Reference proteome</keyword>
<protein>
    <submittedName>
        <fullName evidence="1">Uncharacterized protein</fullName>
    </submittedName>
</protein>
<comment type="caution">
    <text evidence="1">The sequence shown here is derived from an EMBL/GenBank/DDBJ whole genome shotgun (WGS) entry which is preliminary data.</text>
</comment>
<evidence type="ECO:0000313" key="2">
    <source>
        <dbReference type="Proteomes" id="UP001148662"/>
    </source>
</evidence>
<name>A0ACC1T4D7_9APHY</name>
<evidence type="ECO:0000313" key="1">
    <source>
        <dbReference type="EMBL" id="KAJ3552754.1"/>
    </source>
</evidence>
<dbReference type="EMBL" id="JANHOG010000621">
    <property type="protein sequence ID" value="KAJ3552754.1"/>
    <property type="molecule type" value="Genomic_DNA"/>
</dbReference>
<dbReference type="Proteomes" id="UP001148662">
    <property type="component" value="Unassembled WGS sequence"/>
</dbReference>
<gene>
    <name evidence="1" type="ORF">NM688_g3986</name>
</gene>
<accession>A0ACC1T4D7</accession>
<reference evidence="1" key="1">
    <citation type="submission" date="2022-07" db="EMBL/GenBank/DDBJ databases">
        <title>Genome Sequence of Phlebia brevispora.</title>
        <authorList>
            <person name="Buettner E."/>
        </authorList>
    </citation>
    <scope>NUCLEOTIDE SEQUENCE</scope>
    <source>
        <strain evidence="1">MPL23</strain>
    </source>
</reference>
<organism evidence="1 2">
    <name type="scientific">Phlebia brevispora</name>
    <dbReference type="NCBI Taxonomy" id="194682"/>
    <lineage>
        <taxon>Eukaryota</taxon>
        <taxon>Fungi</taxon>
        <taxon>Dikarya</taxon>
        <taxon>Basidiomycota</taxon>
        <taxon>Agaricomycotina</taxon>
        <taxon>Agaricomycetes</taxon>
        <taxon>Polyporales</taxon>
        <taxon>Meruliaceae</taxon>
        <taxon>Phlebia</taxon>
    </lineage>
</organism>
<proteinExistence type="predicted"/>
<sequence>MSSINAVTRQIAALEISSKPNTQHNQHGSSRPTGGTHQKKPSQNGPNVAKLLSKFAPPHPFPAAGQVKSTANGNAGNSGATTTTTAATAKTRPASPTKSSVAAPAAAPTRKPHTIDIGKYDGGLELDNDTRGEKVTGEAAEQLALDSSVARDRPTREWHLFDFDIGRPLGKGKFGRVYMVRTKTEPHYILALKCLYKSEIVQSRVEKQIRREIEIQQNLRHPNVLRLYGYFHDEKRIFLMLEFAGKGELYKQLTKHGCFTEKRSARYIDQMADALIYLHSKHVIHRDIKPENLLLGINGELKIGDFGWSVHAPGNRRKTLCGTLDYLPPEMVEGKEHSEKVDYWALGVLTYEFIVGSPPFEDLTGYNATYKRIAKVDLKIPNKVSPEARDLITKLLQYDPEKRLPLTEVRKHPWIMRYKSKSSTTPAPGS</sequence>